<dbReference type="Pfam" id="PF00005">
    <property type="entry name" value="ABC_tran"/>
    <property type="match status" value="2"/>
</dbReference>
<evidence type="ECO:0000256" key="3">
    <source>
        <dbReference type="ARBA" id="ARBA00012191"/>
    </source>
</evidence>
<feature type="transmembrane region" description="Helical" evidence="15">
    <location>
        <begin position="43"/>
        <end position="64"/>
    </location>
</feature>
<dbReference type="InterPro" id="IPR011527">
    <property type="entry name" value="ABC1_TM_dom"/>
</dbReference>
<dbReference type="CDD" id="cd03250">
    <property type="entry name" value="ABCC_MRP_domain1"/>
    <property type="match status" value="1"/>
</dbReference>
<dbReference type="InterPro" id="IPR003439">
    <property type="entry name" value="ABC_transporter-like_ATP-bd"/>
</dbReference>
<evidence type="ECO:0000256" key="8">
    <source>
        <dbReference type="ARBA" id="ARBA00022741"/>
    </source>
</evidence>
<feature type="transmembrane region" description="Helical" evidence="15">
    <location>
        <begin position="1039"/>
        <end position="1069"/>
    </location>
</feature>
<dbReference type="FunFam" id="1.20.1560.10:FF:000113">
    <property type="entry name" value="ABC transporter, putative"/>
    <property type="match status" value="1"/>
</dbReference>
<evidence type="ECO:0000256" key="12">
    <source>
        <dbReference type="ARBA" id="ARBA00023136"/>
    </source>
</evidence>
<comment type="similarity">
    <text evidence="2">Belongs to the ABC transporter superfamily. ABCC family. Conjugate transporter (TC 3.A.1.208) subfamily.</text>
</comment>
<evidence type="ECO:0000256" key="5">
    <source>
        <dbReference type="ARBA" id="ARBA00022475"/>
    </source>
</evidence>
<name>A0AAF3EWB3_9BILA</name>
<comment type="catalytic activity">
    <reaction evidence="14">
        <text>ATP + H2O + xenobioticSide 1 = ADP + phosphate + xenobioticSide 2.</text>
        <dbReference type="EC" id="7.6.2.2"/>
    </reaction>
</comment>
<evidence type="ECO:0000313" key="19">
    <source>
        <dbReference type="WBParaSite" id="MBELARI_LOCUS18375"/>
    </source>
</evidence>
<evidence type="ECO:0000256" key="13">
    <source>
        <dbReference type="ARBA" id="ARBA00023180"/>
    </source>
</evidence>
<feature type="transmembrane region" description="Helical" evidence="15">
    <location>
        <begin position="113"/>
        <end position="132"/>
    </location>
</feature>
<dbReference type="InterPro" id="IPR017871">
    <property type="entry name" value="ABC_transporter-like_CS"/>
</dbReference>
<keyword evidence="8" id="KW-0547">Nucleotide-binding</keyword>
<evidence type="ECO:0000256" key="10">
    <source>
        <dbReference type="ARBA" id="ARBA00022967"/>
    </source>
</evidence>
<keyword evidence="12 15" id="KW-0472">Membrane</keyword>
<feature type="transmembrane region" description="Helical" evidence="15">
    <location>
        <begin position="76"/>
        <end position="101"/>
    </location>
</feature>
<evidence type="ECO:0000256" key="9">
    <source>
        <dbReference type="ARBA" id="ARBA00022840"/>
    </source>
</evidence>
<evidence type="ECO:0000256" key="1">
    <source>
        <dbReference type="ARBA" id="ARBA00004651"/>
    </source>
</evidence>
<dbReference type="GO" id="GO:0005524">
    <property type="term" value="F:ATP binding"/>
    <property type="evidence" value="ECO:0007669"/>
    <property type="project" value="UniProtKB-KW"/>
</dbReference>
<proteinExistence type="inferred from homology"/>
<dbReference type="PROSITE" id="PS50929">
    <property type="entry name" value="ABC_TM1F"/>
    <property type="match status" value="2"/>
</dbReference>
<evidence type="ECO:0000259" key="16">
    <source>
        <dbReference type="PROSITE" id="PS50893"/>
    </source>
</evidence>
<dbReference type="SUPFAM" id="SSF52540">
    <property type="entry name" value="P-loop containing nucleoside triphosphate hydrolases"/>
    <property type="match status" value="2"/>
</dbReference>
<dbReference type="PANTHER" id="PTHR24223:SF330">
    <property type="entry name" value="ATP-BINDING CASSETTE SUB-FAMILY C MEMBER 10"/>
    <property type="match status" value="1"/>
</dbReference>
<dbReference type="InterPro" id="IPR027417">
    <property type="entry name" value="P-loop_NTPase"/>
</dbReference>
<evidence type="ECO:0000259" key="17">
    <source>
        <dbReference type="PROSITE" id="PS50929"/>
    </source>
</evidence>
<dbReference type="PANTHER" id="PTHR24223">
    <property type="entry name" value="ATP-BINDING CASSETTE SUB-FAMILY C"/>
    <property type="match status" value="1"/>
</dbReference>
<dbReference type="SUPFAM" id="SSF90123">
    <property type="entry name" value="ABC transporter transmembrane region"/>
    <property type="match status" value="2"/>
</dbReference>
<dbReference type="PROSITE" id="PS00211">
    <property type="entry name" value="ABC_TRANSPORTER_1"/>
    <property type="match status" value="1"/>
</dbReference>
<dbReference type="Pfam" id="PF00664">
    <property type="entry name" value="ABC_membrane"/>
    <property type="match status" value="2"/>
</dbReference>
<feature type="transmembrane region" description="Helical" evidence="15">
    <location>
        <begin position="520"/>
        <end position="545"/>
    </location>
</feature>
<keyword evidence="4" id="KW-0813">Transport</keyword>
<dbReference type="EC" id="7.6.2.2" evidence="3"/>
<evidence type="ECO:0000256" key="2">
    <source>
        <dbReference type="ARBA" id="ARBA00009726"/>
    </source>
</evidence>
<evidence type="ECO:0000256" key="6">
    <source>
        <dbReference type="ARBA" id="ARBA00022692"/>
    </source>
</evidence>
<keyword evidence="11 15" id="KW-1133">Transmembrane helix</keyword>
<sequence>MGFEDELPPDIVRFCGFNMNGTDFRTKFLLDERSMTITPCAEFGLISMQSIPFLFFLVVNICLVERHFPRFQTSNIWWLFVMKMCISMFTAMMLFLMILIGTFSLYRVKSVVMIEYGILGISWAVAGMTWGLSVHYNSWTRTRALIVTGFFASKCTFLIAANRWIMFGFLDIRTLLPFTVAIAHILYSMLNFVEWRIKRNSDASTGPFSPLDGRPSDYIRLDRDADEEAGFFSKLFFCWTNALVKKGGKYQLNELDDVFNLPPTLRVSTIERQFVENSPTFFSDAQQFSIARSLLSTFGVQYFSLAILRIIADAFNFASPILLHLLVNSLEDTNPRNDSFLYASLLIICCFAGAIIFTHFSYYVEKISLKVRAATVIAIYDKLLKVPLAEMSSFSSGQILNFISTDVDRIVNFCNSFHAFWNLPLELVITLYLLYREVGMAFISGLLAAIILIPINKVITSKIGKMSEKMMTAKDHRVKMITEAMHGIRTVKLCAWEDYFQEKIGRLRAKELKYLKARKYLDAICVYLWASAPLLITISIIATYTLVLHEKLTAAKIFTALALVNILIMPLNAFPWVLNGLVEALVSVKRLEWFFALKEFDLHEFYNLTQNEKELMSVRRGSFYWKDSSEKRVSNVSITGEKGSIVGVYGEVGSGKSTFLLGLLGETRGENSAIGLRQESVSQGIAYIGQTHWLVRGTVRDNILCGKDFNPIFYEKVIAACCLQKDINNMPGGDQYEISDNGATLSGGQRARISLARALYQDNTVYLLDDPFASLDKPVAHTIWTEAIEKMLKNRGKLVIVSCHNIQLLNKADHILMFNKTGYMQKEGSPAEVFDQELIPENVVEIESSEKAREVEEEIEFVGTQDEEKQTGSVKVSIYGAYMKSAGIFLSVAIMGALLAMQVSKNLADMWLAEWTAWTGENVTKVEEQNNWKGLLSGERHYELLTDSDWDRSIYFLCVYAIIAAANTIFTLIRAFLFAYGGVAAAKKLHKKLLVKLLKASLQWWDRTPSGRVINRMCSDVYTVDDNLPFQLNIVLASLFNLIGTLVVTLIGLPILVPIVLALFIIYYFTQRYYRRTTVELKRLTSVSLSPLYSHLSDTVNGLATIRAHRFVNRMTHKLREKLSASLRAQFSSLAAGKWLAIRLSLIAVAVVSAVSLGAIIQHRIHPVESGLIGLAITYALSLTSLLNGLLGSFIETEKEMVSVERIDEYIREVNEEKDEKEFELPTTNLKIDFDKISLRYEKGLQLALDKVDLSVTPGERVAIIGRTGSGKSSLFQALLRGVSLESGKITISGVDIAKVGLDELRKCFGLVPQNPFLFSGTLWENLTVDSEMETDRGIVVRLVRNAGLENLIERVGGLDGEIAESGSNLSHGEKQIIALCRVLIRKPKIVLIDEATAHLDSISHERMLGLIKQELPSCTLLSIVHNLHGLDSYDRVIEMENGKIRWHGPPQQRHQ</sequence>
<keyword evidence="5" id="KW-1003">Cell membrane</keyword>
<dbReference type="FunFam" id="3.40.50.300:FF:002145">
    <property type="entry name" value="ABC transporter (MsbA subfamily)"/>
    <property type="match status" value="1"/>
</dbReference>
<evidence type="ECO:0000256" key="15">
    <source>
        <dbReference type="SAM" id="Phobius"/>
    </source>
</evidence>
<dbReference type="FunFam" id="1.20.1560.10:FF:000037">
    <property type="entry name" value="ATP-binding cassette subfamily C member 10"/>
    <property type="match status" value="1"/>
</dbReference>
<feature type="transmembrane region" description="Helical" evidence="15">
    <location>
        <begin position="419"/>
        <end position="435"/>
    </location>
</feature>
<dbReference type="Proteomes" id="UP000887575">
    <property type="component" value="Unassembled WGS sequence"/>
</dbReference>
<keyword evidence="13" id="KW-0325">Glycoprotein</keyword>
<dbReference type="SMART" id="SM00382">
    <property type="entry name" value="AAA"/>
    <property type="match status" value="2"/>
</dbReference>
<keyword evidence="10" id="KW-1278">Translocase</keyword>
<feature type="transmembrane region" description="Helical" evidence="15">
    <location>
        <begin position="1172"/>
        <end position="1195"/>
    </location>
</feature>
<keyword evidence="9" id="KW-0067">ATP-binding</keyword>
<dbReference type="WBParaSite" id="MBELARI_LOCUS18375">
    <property type="protein sequence ID" value="MBELARI_LOCUS18375"/>
    <property type="gene ID" value="MBELARI_LOCUS18375"/>
</dbReference>
<feature type="transmembrane region" description="Helical" evidence="15">
    <location>
        <begin position="172"/>
        <end position="190"/>
    </location>
</feature>
<feature type="transmembrane region" description="Helical" evidence="15">
    <location>
        <begin position="1140"/>
        <end position="1160"/>
    </location>
</feature>
<feature type="domain" description="ABC transmembrane type-1" evidence="17">
    <location>
        <begin position="944"/>
        <end position="1199"/>
    </location>
</feature>
<feature type="transmembrane region" description="Helical" evidence="15">
    <location>
        <begin position="144"/>
        <end position="166"/>
    </location>
</feature>
<dbReference type="Gene3D" id="1.20.1560.10">
    <property type="entry name" value="ABC transporter type 1, transmembrane domain"/>
    <property type="match status" value="2"/>
</dbReference>
<accession>A0AAF3EWB3</accession>
<comment type="subcellular location">
    <subcellularLocation>
        <location evidence="1">Cell membrane</location>
        <topology evidence="1">Multi-pass membrane protein</topology>
    </subcellularLocation>
</comment>
<feature type="domain" description="ABC transporter" evidence="16">
    <location>
        <begin position="1232"/>
        <end position="1456"/>
    </location>
</feature>
<feature type="transmembrane region" description="Helical" evidence="15">
    <location>
        <begin position="954"/>
        <end position="983"/>
    </location>
</feature>
<feature type="transmembrane region" description="Helical" evidence="15">
    <location>
        <begin position="441"/>
        <end position="459"/>
    </location>
</feature>
<evidence type="ECO:0000256" key="11">
    <source>
        <dbReference type="ARBA" id="ARBA00022989"/>
    </source>
</evidence>
<reference evidence="19" key="1">
    <citation type="submission" date="2024-02" db="UniProtKB">
        <authorList>
            <consortium name="WormBaseParasite"/>
        </authorList>
    </citation>
    <scope>IDENTIFICATION</scope>
</reference>
<protein>
    <recommendedName>
        <fullName evidence="3">ABC-type xenobiotic transporter</fullName>
        <ecNumber evidence="3">7.6.2.2</ecNumber>
    </recommendedName>
</protein>
<feature type="transmembrane region" description="Helical" evidence="15">
    <location>
        <begin position="302"/>
        <end position="327"/>
    </location>
</feature>
<feature type="transmembrane region" description="Helical" evidence="15">
    <location>
        <begin position="557"/>
        <end position="582"/>
    </location>
</feature>
<evidence type="ECO:0000256" key="4">
    <source>
        <dbReference type="ARBA" id="ARBA00022448"/>
    </source>
</evidence>
<dbReference type="InterPro" id="IPR036640">
    <property type="entry name" value="ABC1_TM_sf"/>
</dbReference>
<dbReference type="CDD" id="cd18605">
    <property type="entry name" value="ABC_6TM_MRP7_D2_like"/>
    <property type="match status" value="1"/>
</dbReference>
<dbReference type="InterPro" id="IPR050173">
    <property type="entry name" value="ABC_transporter_C-like"/>
</dbReference>
<dbReference type="Gene3D" id="3.40.50.300">
    <property type="entry name" value="P-loop containing nucleotide triphosphate hydrolases"/>
    <property type="match status" value="2"/>
</dbReference>
<dbReference type="GO" id="GO:0016887">
    <property type="term" value="F:ATP hydrolysis activity"/>
    <property type="evidence" value="ECO:0007669"/>
    <property type="project" value="InterPro"/>
</dbReference>
<keyword evidence="18" id="KW-1185">Reference proteome</keyword>
<evidence type="ECO:0000256" key="14">
    <source>
        <dbReference type="ARBA" id="ARBA00034018"/>
    </source>
</evidence>
<feature type="domain" description="ABC transporter" evidence="16">
    <location>
        <begin position="618"/>
        <end position="846"/>
    </location>
</feature>
<feature type="transmembrane region" description="Helical" evidence="15">
    <location>
        <begin position="339"/>
        <end position="364"/>
    </location>
</feature>
<dbReference type="CDD" id="cd18598">
    <property type="entry name" value="ABC_6TM_MRP7_D1_like"/>
    <property type="match status" value="1"/>
</dbReference>
<evidence type="ECO:0000313" key="18">
    <source>
        <dbReference type="Proteomes" id="UP000887575"/>
    </source>
</evidence>
<dbReference type="PROSITE" id="PS50893">
    <property type="entry name" value="ABC_TRANSPORTER_2"/>
    <property type="match status" value="2"/>
</dbReference>
<evidence type="ECO:0000256" key="7">
    <source>
        <dbReference type="ARBA" id="ARBA00022737"/>
    </source>
</evidence>
<keyword evidence="6 15" id="KW-0812">Transmembrane</keyword>
<dbReference type="InterPro" id="IPR003593">
    <property type="entry name" value="AAA+_ATPase"/>
</dbReference>
<keyword evidence="7" id="KW-0677">Repeat</keyword>
<dbReference type="GO" id="GO:0005886">
    <property type="term" value="C:plasma membrane"/>
    <property type="evidence" value="ECO:0007669"/>
    <property type="project" value="UniProtKB-SubCell"/>
</dbReference>
<feature type="domain" description="ABC transmembrane type-1" evidence="17">
    <location>
        <begin position="305"/>
        <end position="583"/>
    </location>
</feature>
<organism evidence="18 19">
    <name type="scientific">Mesorhabditis belari</name>
    <dbReference type="NCBI Taxonomy" id="2138241"/>
    <lineage>
        <taxon>Eukaryota</taxon>
        <taxon>Metazoa</taxon>
        <taxon>Ecdysozoa</taxon>
        <taxon>Nematoda</taxon>
        <taxon>Chromadorea</taxon>
        <taxon>Rhabditida</taxon>
        <taxon>Rhabditina</taxon>
        <taxon>Rhabditomorpha</taxon>
        <taxon>Rhabditoidea</taxon>
        <taxon>Rhabditidae</taxon>
        <taxon>Mesorhabditinae</taxon>
        <taxon>Mesorhabditis</taxon>
    </lineage>
</organism>
<dbReference type="GO" id="GO:0008559">
    <property type="term" value="F:ABC-type xenobiotic transporter activity"/>
    <property type="evidence" value="ECO:0007669"/>
    <property type="project" value="UniProtKB-EC"/>
</dbReference>